<evidence type="ECO:0000256" key="1">
    <source>
        <dbReference type="SAM" id="MobiDB-lite"/>
    </source>
</evidence>
<sequence>LRPRGHGALPARGSRRARVHPPVQTRGLFVHRPAIPSLVLRSREAKEMGGRARMNGQKEKSDELSVEGPCVRRTEKFRQAGKLSFRIPCKLL</sequence>
<proteinExistence type="predicted"/>
<feature type="region of interest" description="Disordered" evidence="1">
    <location>
        <begin position="1"/>
        <end position="24"/>
    </location>
</feature>
<organism evidence="2">
    <name type="scientific">Tetraselmis sp. GSL018</name>
    <dbReference type="NCBI Taxonomy" id="582737"/>
    <lineage>
        <taxon>Eukaryota</taxon>
        <taxon>Viridiplantae</taxon>
        <taxon>Chlorophyta</taxon>
        <taxon>core chlorophytes</taxon>
        <taxon>Chlorodendrophyceae</taxon>
        <taxon>Chlorodendrales</taxon>
        <taxon>Chlorodendraceae</taxon>
        <taxon>Tetraselmis</taxon>
    </lineage>
</organism>
<accession>A0A061QUX0</accession>
<dbReference type="AlphaFoldDB" id="A0A061QUX0"/>
<feature type="region of interest" description="Disordered" evidence="1">
    <location>
        <begin position="46"/>
        <end position="67"/>
    </location>
</feature>
<reference evidence="2" key="1">
    <citation type="submission" date="2014-05" db="EMBL/GenBank/DDBJ databases">
        <title>The transcriptome of the halophilic microalga Tetraselmis sp. GSL018 isolated from the Great Salt Lake, Utah.</title>
        <authorList>
            <person name="Jinkerson R.E."/>
            <person name="D'Adamo S."/>
            <person name="Posewitz M.C."/>
        </authorList>
    </citation>
    <scope>NUCLEOTIDE SEQUENCE</scope>
    <source>
        <strain evidence="2">GSL018</strain>
    </source>
</reference>
<protein>
    <submittedName>
        <fullName evidence="2">Uncharacterized protein</fullName>
    </submittedName>
</protein>
<feature type="compositionally biased region" description="Basic and acidic residues" evidence="1">
    <location>
        <begin position="46"/>
        <end position="63"/>
    </location>
</feature>
<name>A0A061QUX0_9CHLO</name>
<feature type="non-terminal residue" evidence="2">
    <location>
        <position position="92"/>
    </location>
</feature>
<dbReference type="EMBL" id="GBEZ01024772">
    <property type="protein sequence ID" value="JAC62250.1"/>
    <property type="molecule type" value="Transcribed_RNA"/>
</dbReference>
<feature type="non-terminal residue" evidence="2">
    <location>
        <position position="1"/>
    </location>
</feature>
<gene>
    <name evidence="2" type="ORF">TSPGSL018_23857</name>
</gene>
<evidence type="ECO:0000313" key="2">
    <source>
        <dbReference type="EMBL" id="JAC62250.1"/>
    </source>
</evidence>